<dbReference type="HOGENOM" id="CLU_080779_1_0_1"/>
<evidence type="ECO:0000313" key="1">
    <source>
        <dbReference type="EMBL" id="KGQ06988.1"/>
    </source>
</evidence>
<gene>
    <name evidence="1" type="ORF">BBAD15_g7713</name>
</gene>
<dbReference type="OrthoDB" id="2322999at2759"/>
<evidence type="ECO:0000313" key="2">
    <source>
        <dbReference type="Proteomes" id="UP000030106"/>
    </source>
</evidence>
<proteinExistence type="predicted"/>
<accession>A0A0A2VHB5</accession>
<organism evidence="1 2">
    <name type="scientific">Beauveria bassiana D1-5</name>
    <dbReference type="NCBI Taxonomy" id="1245745"/>
    <lineage>
        <taxon>Eukaryota</taxon>
        <taxon>Fungi</taxon>
        <taxon>Dikarya</taxon>
        <taxon>Ascomycota</taxon>
        <taxon>Pezizomycotina</taxon>
        <taxon>Sordariomycetes</taxon>
        <taxon>Hypocreomycetidae</taxon>
        <taxon>Hypocreales</taxon>
        <taxon>Cordycipitaceae</taxon>
        <taxon>Beauveria</taxon>
    </lineage>
</organism>
<name>A0A0A2VHB5_BEABA</name>
<dbReference type="EMBL" id="ANFO01000738">
    <property type="protein sequence ID" value="KGQ06988.1"/>
    <property type="molecule type" value="Genomic_DNA"/>
</dbReference>
<reference evidence="1 2" key="1">
    <citation type="submission" date="2012-10" db="EMBL/GenBank/DDBJ databases">
        <title>Genome sequencing and analysis of entomopathogenic fungi Beauveria bassiana D1-5.</title>
        <authorList>
            <person name="Li Q."/>
            <person name="Wang L."/>
            <person name="Zhang Z."/>
            <person name="Wang Q."/>
            <person name="Ren J."/>
            <person name="Wang M."/>
            <person name="Xu W."/>
            <person name="Wang J."/>
            <person name="Lu Y."/>
            <person name="Du Q."/>
            <person name="Sun Z."/>
        </authorList>
    </citation>
    <scope>NUCLEOTIDE SEQUENCE [LARGE SCALE GENOMIC DNA]</scope>
    <source>
        <strain evidence="1 2">D1-5</strain>
    </source>
</reference>
<dbReference type="STRING" id="1245745.A0A0A2VHB5"/>
<dbReference type="AlphaFoldDB" id="A0A0A2VHB5"/>
<sequence>MTILLDTLVSPEAYNALPLISEVAAAPDAQSQHLEHLRELLHKHKVPKGVSVRLLHKHFNTNDGEVMMFQNVPVSNHGHVKIMKPVVPERSSQPRGIHFFVTDDATLQAYEYAMTNVPDMGDFQDFLSEFCRVVIERGLQRTFGLKLLCEEEEEHTGWTEFELNSERGTVMFPRGMPMPTGESDFTVTTEWEGTAKDAATPSKHSSACSHTRVCTHCNGHPSKLVHEFGEEYCLGGQSVQPGTALHAIVDQIVAAF</sequence>
<dbReference type="Proteomes" id="UP000030106">
    <property type="component" value="Unassembled WGS sequence"/>
</dbReference>
<protein>
    <submittedName>
        <fullName evidence="1">Uncharacterized protein</fullName>
    </submittedName>
</protein>
<comment type="caution">
    <text evidence="1">The sequence shown here is derived from an EMBL/GenBank/DDBJ whole genome shotgun (WGS) entry which is preliminary data.</text>
</comment>